<evidence type="ECO:0000313" key="12">
    <source>
        <dbReference type="Proteomes" id="UP000321272"/>
    </source>
</evidence>
<name>A0A5B8SU90_9GAMM</name>
<dbReference type="PROSITE" id="PS51192">
    <property type="entry name" value="HELICASE_ATP_BIND_1"/>
    <property type="match status" value="1"/>
</dbReference>
<dbReference type="SMART" id="SM00490">
    <property type="entry name" value="HELICc"/>
    <property type="match status" value="1"/>
</dbReference>
<dbReference type="InterPro" id="IPR001650">
    <property type="entry name" value="Helicase_C-like"/>
</dbReference>
<dbReference type="Pfam" id="PF00270">
    <property type="entry name" value="DEAD"/>
    <property type="match status" value="1"/>
</dbReference>
<dbReference type="InterPro" id="IPR014001">
    <property type="entry name" value="Helicase_ATP-bd"/>
</dbReference>
<evidence type="ECO:0000313" key="11">
    <source>
        <dbReference type="EMBL" id="QEA38308.1"/>
    </source>
</evidence>
<dbReference type="GO" id="GO:0003724">
    <property type="term" value="F:RNA helicase activity"/>
    <property type="evidence" value="ECO:0007669"/>
    <property type="project" value="UniProtKB-EC"/>
</dbReference>
<dbReference type="InterPro" id="IPR012677">
    <property type="entry name" value="Nucleotide-bd_a/b_plait_sf"/>
</dbReference>
<dbReference type="InterPro" id="IPR044742">
    <property type="entry name" value="DEAD/DEAH_RhlB"/>
</dbReference>
<dbReference type="PROSITE" id="PS51195">
    <property type="entry name" value="Q_MOTIF"/>
    <property type="match status" value="1"/>
</dbReference>
<evidence type="ECO:0000256" key="2">
    <source>
        <dbReference type="ARBA" id="ARBA00022801"/>
    </source>
</evidence>
<sequence length="498" mass="54433">MLFGCHRASHSFVRPVLPRLSYRRLLFLRFAFVTDSVSTGGFTALPLAPALLDNLASLGYHAMTPIQAESLPGILAGRDLLAQAKTGSGKTAAFGLGVLSRIKMANSRPQALILCPTRELADQVAGELRRLARSMANLKVLTLCGGAPLVPQLNSLAHGAHVIVGTPGRIEEHLRKGSLDLADLTVLVLDEADRMLDMGFQASLESIVARTPKSRQTLMFSATYSEPVRLIAEGLLRDPLDVRVDASHDPASIRQHFYRIDDESARFEALRLLLLAYRPVSSVVFCNTRRETREVAQALADRGFSALALHGDLEQRDREQVLLMFANQSVSILVATDVAARGLDIDALEVVFNYRIPRELEVHVHRVGRTGRAGATGIACTLVAEKDDYRLARLSELLEQPLACQRLPAANDLEREPFLPPKATLQIEGGRNRKIRPGDILGALTGEAGIEGSRVGKIKVSERSAYVAIDRELAKAALEKLRIGKIKGRSLRVRRIGP</sequence>
<keyword evidence="4 7" id="KW-0067">ATP-binding</keyword>
<dbReference type="EMBL" id="CP042382">
    <property type="protein sequence ID" value="QEA38308.1"/>
    <property type="molecule type" value="Genomic_DNA"/>
</dbReference>
<dbReference type="PANTHER" id="PTHR47959">
    <property type="entry name" value="ATP-DEPENDENT RNA HELICASE RHLE-RELATED"/>
    <property type="match status" value="1"/>
</dbReference>
<keyword evidence="1 7" id="KW-0547">Nucleotide-binding</keyword>
<evidence type="ECO:0000256" key="1">
    <source>
        <dbReference type="ARBA" id="ARBA00022741"/>
    </source>
</evidence>
<dbReference type="InterPro" id="IPR011545">
    <property type="entry name" value="DEAD/DEAH_box_helicase_dom"/>
</dbReference>
<dbReference type="GO" id="GO:0016787">
    <property type="term" value="F:hydrolase activity"/>
    <property type="evidence" value="ECO:0007669"/>
    <property type="project" value="UniProtKB-KW"/>
</dbReference>
<dbReference type="CDD" id="cd18787">
    <property type="entry name" value="SF2_C_DEAD"/>
    <property type="match status" value="1"/>
</dbReference>
<dbReference type="Gene3D" id="3.30.70.330">
    <property type="match status" value="1"/>
</dbReference>
<protein>
    <submittedName>
        <fullName evidence="11">ATP-dependent RNA helicase DbpA</fullName>
        <ecNumber evidence="11">3.6.4.13</ecNumber>
    </submittedName>
</protein>
<gene>
    <name evidence="11" type="primary">dbpA</name>
    <name evidence="11" type="ORF">FGL86_03950</name>
</gene>
<dbReference type="CDD" id="cd00268">
    <property type="entry name" value="DEADc"/>
    <property type="match status" value="1"/>
</dbReference>
<dbReference type="InterPro" id="IPR050079">
    <property type="entry name" value="DEAD_box_RNA_helicase"/>
</dbReference>
<dbReference type="Pfam" id="PF03880">
    <property type="entry name" value="DbpA"/>
    <property type="match status" value="1"/>
</dbReference>
<feature type="domain" description="DEAD-box RNA helicase Q" evidence="10">
    <location>
        <begin position="40"/>
        <end position="68"/>
    </location>
</feature>
<dbReference type="PROSITE" id="PS00039">
    <property type="entry name" value="DEAD_ATP_HELICASE"/>
    <property type="match status" value="1"/>
</dbReference>
<dbReference type="GO" id="GO:0005524">
    <property type="term" value="F:ATP binding"/>
    <property type="evidence" value="ECO:0007669"/>
    <property type="project" value="UniProtKB-KW"/>
</dbReference>
<keyword evidence="3 7" id="KW-0347">Helicase</keyword>
<dbReference type="InterPro" id="IPR014014">
    <property type="entry name" value="RNA_helicase_DEAD_Q_motif"/>
</dbReference>
<evidence type="ECO:0000256" key="6">
    <source>
        <dbReference type="PROSITE-ProRule" id="PRU00552"/>
    </source>
</evidence>
<dbReference type="Pfam" id="PF00271">
    <property type="entry name" value="Helicase_C"/>
    <property type="match status" value="1"/>
</dbReference>
<dbReference type="PANTHER" id="PTHR47959:SF1">
    <property type="entry name" value="ATP-DEPENDENT RNA HELICASE DBPA"/>
    <property type="match status" value="1"/>
</dbReference>
<dbReference type="AlphaFoldDB" id="A0A5B8SU90"/>
<feature type="domain" description="Helicase ATP-binding" evidence="8">
    <location>
        <begin position="71"/>
        <end position="242"/>
    </location>
</feature>
<evidence type="ECO:0000259" key="10">
    <source>
        <dbReference type="PROSITE" id="PS51195"/>
    </source>
</evidence>
<keyword evidence="12" id="KW-1185">Reference proteome</keyword>
<accession>A0A5B8SU90</accession>
<organism evidence="11 12">
    <name type="scientific">Pistricoccus aurantiacus</name>
    <dbReference type="NCBI Taxonomy" id="1883414"/>
    <lineage>
        <taxon>Bacteria</taxon>
        <taxon>Pseudomonadati</taxon>
        <taxon>Pseudomonadota</taxon>
        <taxon>Gammaproteobacteria</taxon>
        <taxon>Oceanospirillales</taxon>
        <taxon>Halomonadaceae</taxon>
        <taxon>Pistricoccus</taxon>
    </lineage>
</organism>
<evidence type="ECO:0000256" key="3">
    <source>
        <dbReference type="ARBA" id="ARBA00022806"/>
    </source>
</evidence>
<evidence type="ECO:0000259" key="9">
    <source>
        <dbReference type="PROSITE" id="PS51194"/>
    </source>
</evidence>
<dbReference type="EC" id="3.6.4.13" evidence="11"/>
<dbReference type="NCBIfam" id="NF008744">
    <property type="entry name" value="PRK11776.1"/>
    <property type="match status" value="1"/>
</dbReference>
<evidence type="ECO:0000256" key="4">
    <source>
        <dbReference type="ARBA" id="ARBA00022840"/>
    </source>
</evidence>
<evidence type="ECO:0000256" key="5">
    <source>
        <dbReference type="ARBA" id="ARBA00038437"/>
    </source>
</evidence>
<reference evidence="11 12" key="1">
    <citation type="submission" date="2019-06" db="EMBL/GenBank/DDBJ databases">
        <title>Genome analyses of bacteria isolated from kimchi.</title>
        <authorList>
            <person name="Lee S."/>
            <person name="Ahn S."/>
            <person name="Roh S."/>
        </authorList>
    </citation>
    <scope>NUCLEOTIDE SEQUENCE [LARGE SCALE GENOMIC DNA]</scope>
    <source>
        <strain evidence="11 12">CBA4606</strain>
    </source>
</reference>
<proteinExistence type="inferred from homology"/>
<evidence type="ECO:0000256" key="7">
    <source>
        <dbReference type="RuleBase" id="RU000492"/>
    </source>
</evidence>
<feature type="domain" description="Helicase C-terminal" evidence="9">
    <location>
        <begin position="252"/>
        <end position="414"/>
    </location>
</feature>
<dbReference type="InterPro" id="IPR027417">
    <property type="entry name" value="P-loop_NTPase"/>
</dbReference>
<dbReference type="SUPFAM" id="SSF52540">
    <property type="entry name" value="P-loop containing nucleoside triphosphate hydrolases"/>
    <property type="match status" value="1"/>
</dbReference>
<comment type="similarity">
    <text evidence="5 7">Belongs to the DEAD box helicase family.</text>
</comment>
<dbReference type="KEGG" id="paur:FGL86_03950"/>
<dbReference type="OrthoDB" id="9805696at2"/>
<keyword evidence="2 7" id="KW-0378">Hydrolase</keyword>
<dbReference type="GO" id="GO:0005829">
    <property type="term" value="C:cytosol"/>
    <property type="evidence" value="ECO:0007669"/>
    <property type="project" value="TreeGrafter"/>
</dbReference>
<dbReference type="PROSITE" id="PS51194">
    <property type="entry name" value="HELICASE_CTER"/>
    <property type="match status" value="1"/>
</dbReference>
<dbReference type="Gene3D" id="3.40.50.300">
    <property type="entry name" value="P-loop containing nucleotide triphosphate hydrolases"/>
    <property type="match status" value="2"/>
</dbReference>
<dbReference type="InterPro" id="IPR005580">
    <property type="entry name" value="DbpA/CsdA_RNA-bd_dom"/>
</dbReference>
<dbReference type="SMART" id="SM00487">
    <property type="entry name" value="DEXDc"/>
    <property type="match status" value="1"/>
</dbReference>
<feature type="short sequence motif" description="Q motif" evidence="6">
    <location>
        <begin position="40"/>
        <end position="68"/>
    </location>
</feature>
<evidence type="ECO:0000259" key="8">
    <source>
        <dbReference type="PROSITE" id="PS51192"/>
    </source>
</evidence>
<dbReference type="GO" id="GO:0003676">
    <property type="term" value="F:nucleic acid binding"/>
    <property type="evidence" value="ECO:0007669"/>
    <property type="project" value="InterPro"/>
</dbReference>
<dbReference type="Proteomes" id="UP000321272">
    <property type="component" value="Chromosome"/>
</dbReference>
<dbReference type="InterPro" id="IPR000629">
    <property type="entry name" value="RNA-helicase_DEAD-box_CS"/>
</dbReference>